<feature type="domain" description="SAC" evidence="2">
    <location>
        <begin position="174"/>
        <end position="431"/>
    </location>
</feature>
<keyword evidence="4" id="KW-1185">Reference proteome</keyword>
<dbReference type="OrthoDB" id="405996at2759"/>
<sequence length="545" mass="63305">MFKAQIKSHVLTIEDQNSILFEHSVWDKDESLEIFGVYGSFTFNKHIYLILVQSAERVGLIGGYPVFEVKDVRIFNLKENRANQKGPDRQDAALNVEASATGGMDNDIMDLKEIQYLKKCIAEFFELPGIYFSEAQLYLRKDFNRMLDKIAEKTDKSPSQRLILQEERLYKYEFLFNSFTIDHFNKLYAHQKKESAYERLILKCIQGYFGMYEDLILISRRCPKRAGSRYFSRGVDQSGYPSNFVETEQIVSDKNSYLHLRGSIPLVWKHTVGFVYKPAIKIDGKLAETSSRTAHELLENIYNRPVVYLNLIHKDGYEENLYKKFNQHYGLTCNLYNYDFKKDFRKVDFPINFLETGFNSSGRSQKTIIRTNCIDCLDRTNSMQYFIGRDILRLQLEDAGVTGRENIGRYEEAFKTLFYENGNNLSIQYAGTKAQGSYFITHGQRHILGSLSDCYSSVTRYFINRYRQGQLHNVYEVLTGVRIDGNILGKSRRPQLKMILIVMPVLMCLFFASKTGGLARAVFLAFFLCFVVFCITSMDYPLSYH</sequence>
<protein>
    <recommendedName>
        <fullName evidence="2">SAC domain-containing protein</fullName>
    </recommendedName>
</protein>
<dbReference type="InterPro" id="IPR002013">
    <property type="entry name" value="SAC_dom"/>
</dbReference>
<feature type="transmembrane region" description="Helical" evidence="1">
    <location>
        <begin position="496"/>
        <end position="512"/>
    </location>
</feature>
<dbReference type="InParanoid" id="L2GM13"/>
<organism evidence="3 4">
    <name type="scientific">Vittaforma corneae (strain ATCC 50505)</name>
    <name type="common">Microsporidian parasite</name>
    <name type="synonym">Nosema corneum</name>
    <dbReference type="NCBI Taxonomy" id="993615"/>
    <lineage>
        <taxon>Eukaryota</taxon>
        <taxon>Fungi</taxon>
        <taxon>Fungi incertae sedis</taxon>
        <taxon>Microsporidia</taxon>
        <taxon>Nosematidae</taxon>
        <taxon>Vittaforma</taxon>
    </lineage>
</organism>
<keyword evidence="1" id="KW-1133">Transmembrane helix</keyword>
<dbReference type="GO" id="GO:0043812">
    <property type="term" value="F:phosphatidylinositol-4-phosphate phosphatase activity"/>
    <property type="evidence" value="ECO:0007669"/>
    <property type="project" value="TreeGrafter"/>
</dbReference>
<feature type="transmembrane region" description="Helical" evidence="1">
    <location>
        <begin position="518"/>
        <end position="538"/>
    </location>
</feature>
<dbReference type="VEuPathDB" id="MicrosporidiaDB:VICG_01292"/>
<dbReference type="PROSITE" id="PS50275">
    <property type="entry name" value="SAC"/>
    <property type="match status" value="1"/>
</dbReference>
<dbReference type="Proteomes" id="UP000011082">
    <property type="component" value="Unassembled WGS sequence"/>
</dbReference>
<evidence type="ECO:0000259" key="2">
    <source>
        <dbReference type="PROSITE" id="PS50275"/>
    </source>
</evidence>
<dbReference type="GO" id="GO:0046856">
    <property type="term" value="P:phosphatidylinositol dephosphorylation"/>
    <property type="evidence" value="ECO:0007669"/>
    <property type="project" value="TreeGrafter"/>
</dbReference>
<accession>L2GM13</accession>
<dbReference type="GeneID" id="19882003"/>
<gene>
    <name evidence="3" type="ORF">VICG_01292</name>
</gene>
<evidence type="ECO:0000313" key="3">
    <source>
        <dbReference type="EMBL" id="ELA41659.1"/>
    </source>
</evidence>
<dbReference type="AlphaFoldDB" id="L2GM13"/>
<dbReference type="EMBL" id="JH370140">
    <property type="protein sequence ID" value="ELA41659.1"/>
    <property type="molecule type" value="Genomic_DNA"/>
</dbReference>
<keyword evidence="1" id="KW-0812">Transmembrane</keyword>
<proteinExistence type="predicted"/>
<dbReference type="Pfam" id="PF02383">
    <property type="entry name" value="Syja_N"/>
    <property type="match status" value="1"/>
</dbReference>
<dbReference type="RefSeq" id="XP_007604738.1">
    <property type="nucleotide sequence ID" value="XM_007604676.1"/>
</dbReference>
<dbReference type="OMA" id="ITKAQPV"/>
<dbReference type="PANTHER" id="PTHR45662">
    <property type="entry name" value="PHOSPHATIDYLINOSITIDE PHOSPHATASE SAC1"/>
    <property type="match status" value="1"/>
</dbReference>
<dbReference type="PANTHER" id="PTHR45662:SF2">
    <property type="entry name" value="PHOSPHATIDYLINOSITOL-3-PHOSPHATASE SAC1"/>
    <property type="match status" value="1"/>
</dbReference>
<keyword evidence="1" id="KW-0472">Membrane</keyword>
<dbReference type="STRING" id="993615.L2GM13"/>
<dbReference type="HOGENOM" id="CLU_003016_7_3_1"/>
<name>L2GM13_VITCO</name>
<dbReference type="GO" id="GO:0005783">
    <property type="term" value="C:endoplasmic reticulum"/>
    <property type="evidence" value="ECO:0007669"/>
    <property type="project" value="TreeGrafter"/>
</dbReference>
<reference evidence="4" key="1">
    <citation type="submission" date="2011-05" db="EMBL/GenBank/DDBJ databases">
        <title>The genome sequence of Vittaforma corneae strain ATCC 50505.</title>
        <authorList>
            <consortium name="The Broad Institute Genome Sequencing Platform"/>
            <person name="Cuomo C."/>
            <person name="Didier E."/>
            <person name="Bowers L."/>
            <person name="Young S.K."/>
            <person name="Zeng Q."/>
            <person name="Gargeya S."/>
            <person name="Fitzgerald M."/>
            <person name="Haas B."/>
            <person name="Abouelleil A."/>
            <person name="Alvarado L."/>
            <person name="Arachchi H.M."/>
            <person name="Berlin A."/>
            <person name="Chapman S.B."/>
            <person name="Gearin G."/>
            <person name="Goldberg J."/>
            <person name="Griggs A."/>
            <person name="Gujja S."/>
            <person name="Hansen M."/>
            <person name="Heiman D."/>
            <person name="Howarth C."/>
            <person name="Larimer J."/>
            <person name="Lui A."/>
            <person name="MacDonald P.J.P."/>
            <person name="McCowen C."/>
            <person name="Montmayeur A."/>
            <person name="Murphy C."/>
            <person name="Neiman D."/>
            <person name="Pearson M."/>
            <person name="Priest M."/>
            <person name="Roberts A."/>
            <person name="Saif S."/>
            <person name="Shea T."/>
            <person name="Sisk P."/>
            <person name="Stolte C."/>
            <person name="Sykes S."/>
            <person name="Wortman J."/>
            <person name="Nusbaum C."/>
            <person name="Birren B."/>
        </authorList>
    </citation>
    <scope>NUCLEOTIDE SEQUENCE [LARGE SCALE GENOMIC DNA]</scope>
    <source>
        <strain evidence="4">ATCC 50505</strain>
    </source>
</reference>
<evidence type="ECO:0000256" key="1">
    <source>
        <dbReference type="SAM" id="Phobius"/>
    </source>
</evidence>
<evidence type="ECO:0000313" key="4">
    <source>
        <dbReference type="Proteomes" id="UP000011082"/>
    </source>
</evidence>
<dbReference type="FunCoup" id="L2GM13">
    <property type="interactions" value="289"/>
</dbReference>